<evidence type="ECO:0000256" key="4">
    <source>
        <dbReference type="ARBA" id="ARBA00023136"/>
    </source>
</evidence>
<keyword evidence="5" id="KW-0998">Cell outer membrane</keyword>
<dbReference type="PROSITE" id="PS51257">
    <property type="entry name" value="PROKAR_LIPOPROTEIN"/>
    <property type="match status" value="1"/>
</dbReference>
<comment type="similarity">
    <text evidence="2">Belongs to the SusD family.</text>
</comment>
<evidence type="ECO:0000256" key="5">
    <source>
        <dbReference type="ARBA" id="ARBA00023237"/>
    </source>
</evidence>
<keyword evidence="4" id="KW-0472">Membrane</keyword>
<keyword evidence="10" id="KW-1185">Reference proteome</keyword>
<keyword evidence="3 6" id="KW-0732">Signal</keyword>
<evidence type="ECO:0000256" key="1">
    <source>
        <dbReference type="ARBA" id="ARBA00004442"/>
    </source>
</evidence>
<dbReference type="Proteomes" id="UP000292372">
    <property type="component" value="Unassembled WGS sequence"/>
</dbReference>
<dbReference type="InterPro" id="IPR012944">
    <property type="entry name" value="SusD_RagB_dom"/>
</dbReference>
<evidence type="ECO:0000259" key="7">
    <source>
        <dbReference type="Pfam" id="PF07980"/>
    </source>
</evidence>
<gene>
    <name evidence="9" type="ORF">EYD46_07315</name>
</gene>
<dbReference type="EMBL" id="SIRS01000003">
    <property type="protein sequence ID" value="TBN16444.1"/>
    <property type="molecule type" value="Genomic_DNA"/>
</dbReference>
<dbReference type="Gene3D" id="1.25.40.390">
    <property type="match status" value="1"/>
</dbReference>
<evidence type="ECO:0000256" key="2">
    <source>
        <dbReference type="ARBA" id="ARBA00006275"/>
    </source>
</evidence>
<evidence type="ECO:0000259" key="8">
    <source>
        <dbReference type="Pfam" id="PF14322"/>
    </source>
</evidence>
<feature type="domain" description="SusD-like N-terminal" evidence="8">
    <location>
        <begin position="32"/>
        <end position="228"/>
    </location>
</feature>
<evidence type="ECO:0000313" key="9">
    <source>
        <dbReference type="EMBL" id="TBN16444.1"/>
    </source>
</evidence>
<dbReference type="SUPFAM" id="SSF48452">
    <property type="entry name" value="TPR-like"/>
    <property type="match status" value="1"/>
</dbReference>
<dbReference type="Pfam" id="PF14322">
    <property type="entry name" value="SusD-like_3"/>
    <property type="match status" value="1"/>
</dbReference>
<protein>
    <submittedName>
        <fullName evidence="9">RagB/SusD family nutrient uptake outer membrane protein</fullName>
    </submittedName>
</protein>
<proteinExistence type="inferred from homology"/>
<accession>A0A4Q9FS31</accession>
<name>A0A4Q9FS31_9FLAO</name>
<dbReference type="Pfam" id="PF07980">
    <property type="entry name" value="SusD_RagB"/>
    <property type="match status" value="1"/>
</dbReference>
<sequence>MRDMKKTVKLNTVIVIIASLFMLSCNDNVEVKNTNELSPDSFFESLAQIEAAANAAYAQLQNSGLYQRYGYILPDTFSDESESGGDPNFITSFNFSMTPSLEQTTRFWNNCYNGIGACNFVLEGEENMRARLATSNFTEADVKDAIGQAHFLRGLYYFFLVKRYGGVPLLLKSQPTITPQPRNTVDEVYEAIIDDFKMASELLFPKGSTENGRATSGAALGMLGKVYLHREMYDEAQTTFAQITDYSLLPLEDYTDNFNDSGEYNDESLFEVSFNGDATEQDLWSQTGIGVSEVTFHAQEYTGWGNLNPSNKLLAEFEDDDPRLNLTILQNGVTYGPNNDLIWNQGNIRWFKFSQLYDNAQVVQNGSTNARILRYADVVLMQAEVELRLGNDAAALEFLNQIRERVEMPLYGTPEMDAAGYPVDTPSGIFNAIVHERMIELCGEQVRFDDLVRWNLDAQEITTNDSGQSRGYNPNVHRLMPIPQVEIDTNDGIGPEDQNPGY</sequence>
<feature type="domain" description="RagB/SusD" evidence="7">
    <location>
        <begin position="267"/>
        <end position="502"/>
    </location>
</feature>
<comment type="subcellular location">
    <subcellularLocation>
        <location evidence="1">Cell outer membrane</location>
    </subcellularLocation>
</comment>
<feature type="chain" id="PRO_5020981742" evidence="6">
    <location>
        <begin position="25"/>
        <end position="502"/>
    </location>
</feature>
<dbReference type="AlphaFoldDB" id="A0A4Q9FS31"/>
<organism evidence="9 10">
    <name type="scientific">Hyunsoonleella pacifica</name>
    <dbReference type="NCBI Taxonomy" id="1080224"/>
    <lineage>
        <taxon>Bacteria</taxon>
        <taxon>Pseudomonadati</taxon>
        <taxon>Bacteroidota</taxon>
        <taxon>Flavobacteriia</taxon>
        <taxon>Flavobacteriales</taxon>
        <taxon>Flavobacteriaceae</taxon>
    </lineage>
</organism>
<comment type="caution">
    <text evidence="9">The sequence shown here is derived from an EMBL/GenBank/DDBJ whole genome shotgun (WGS) entry which is preliminary data.</text>
</comment>
<dbReference type="InterPro" id="IPR011990">
    <property type="entry name" value="TPR-like_helical_dom_sf"/>
</dbReference>
<feature type="signal peptide" evidence="6">
    <location>
        <begin position="1"/>
        <end position="24"/>
    </location>
</feature>
<evidence type="ECO:0000256" key="6">
    <source>
        <dbReference type="SAM" id="SignalP"/>
    </source>
</evidence>
<reference evidence="9 10" key="1">
    <citation type="journal article" date="2015" name="Int. J. Syst. Evol. Microbiol.">
        <title>Hyunsoonleella pacifica sp. nov., isolated from seawater of South Pacific Gyre.</title>
        <authorList>
            <person name="Gao X."/>
            <person name="Zhang Z."/>
            <person name="Dai X."/>
            <person name="Zhang X.H."/>
        </authorList>
    </citation>
    <scope>NUCLEOTIDE SEQUENCE [LARGE SCALE GENOMIC DNA]</scope>
    <source>
        <strain evidence="9 10">SW033</strain>
    </source>
</reference>
<evidence type="ECO:0000256" key="3">
    <source>
        <dbReference type="ARBA" id="ARBA00022729"/>
    </source>
</evidence>
<dbReference type="OrthoDB" id="5694214at2"/>
<evidence type="ECO:0000313" key="10">
    <source>
        <dbReference type="Proteomes" id="UP000292372"/>
    </source>
</evidence>
<dbReference type="CDD" id="cd08977">
    <property type="entry name" value="SusD"/>
    <property type="match status" value="1"/>
</dbReference>
<dbReference type="GO" id="GO:0009279">
    <property type="term" value="C:cell outer membrane"/>
    <property type="evidence" value="ECO:0007669"/>
    <property type="project" value="UniProtKB-SubCell"/>
</dbReference>
<dbReference type="InterPro" id="IPR033985">
    <property type="entry name" value="SusD-like_N"/>
</dbReference>